<dbReference type="EMBL" id="CP002525">
    <property type="protein sequence ID" value="ADX98178.1"/>
    <property type="molecule type" value="Genomic_DNA"/>
</dbReference>
<sequence length="204" mass="23436">MFTFSKVITLGVLLAGTTGLSTYLIPYSLGEKAKDFLFSSQSDSNVSENIKDFSEKEKKMLETLNPLLEELEKAVKNSINLKDIKDGKMKEFFQKILETENKLIDFHNKNLKIIQKLSSTLKEISNQNENKLKIQSNLKTINYLKNLLNQLDKFIKAQEKLLSSVVKEIDRNNSESSESRGGHKILRMNIIRKLVKPAEMQKMH</sequence>
<accession>F0QRQ8</accession>
<dbReference type="HOGENOM" id="CLU_103312_0_0_14"/>
<protein>
    <submittedName>
        <fullName evidence="1">Uncharacterized protein</fullName>
    </submittedName>
</protein>
<dbReference type="Proteomes" id="UP000007484">
    <property type="component" value="Chromosome"/>
</dbReference>
<dbReference type="RefSeq" id="WP_013610021.1">
    <property type="nucleotide sequence ID" value="NC_015155.1"/>
</dbReference>
<evidence type="ECO:0000313" key="1">
    <source>
        <dbReference type="EMBL" id="ADX98178.1"/>
    </source>
</evidence>
<evidence type="ECO:0000313" key="2">
    <source>
        <dbReference type="Proteomes" id="UP000007484"/>
    </source>
</evidence>
<keyword evidence="2" id="KW-1185">Reference proteome</keyword>
<reference evidence="1 2" key="1">
    <citation type="journal article" date="2011" name="J. Bacteriol.">
        <title>Complete genome sequences of two hemotropic Mycoplasmas, Mycoplasma haemofelis strain Ohio2 and Mycoplasma suis strain Illinois.</title>
        <authorList>
            <person name="Messick J.B."/>
            <person name="Santos A.P."/>
            <person name="Guimaraes A.M."/>
        </authorList>
    </citation>
    <scope>NUCLEOTIDE SEQUENCE [LARGE SCALE GENOMIC DNA]</scope>
    <source>
        <strain evidence="1 2">Illinois</strain>
    </source>
</reference>
<dbReference type="STRING" id="768700.MSU_0647"/>
<proteinExistence type="predicted"/>
<organism evidence="1 2">
    <name type="scientific">Mycoplasma suis (strain Illinois)</name>
    <dbReference type="NCBI Taxonomy" id="768700"/>
    <lineage>
        <taxon>Bacteria</taxon>
        <taxon>Bacillati</taxon>
        <taxon>Mycoplasmatota</taxon>
        <taxon>Mollicutes</taxon>
        <taxon>Mycoplasmataceae</taxon>
        <taxon>Mycoplasma</taxon>
    </lineage>
</organism>
<dbReference type="KEGG" id="mss:MSU_0647"/>
<name>F0QRQ8_MYCSL</name>
<gene>
    <name evidence="1" type="ordered locus">MSU_0647</name>
</gene>
<dbReference type="AlphaFoldDB" id="F0QRQ8"/>